<feature type="binding site" evidence="3">
    <location>
        <position position="130"/>
    </location>
    <ligand>
        <name>a divalent metal cation</name>
        <dbReference type="ChEBI" id="CHEBI:60240"/>
    </ligand>
</feature>
<dbReference type="Gene3D" id="1.20.120.450">
    <property type="entry name" value="dinb family like domain"/>
    <property type="match status" value="1"/>
</dbReference>
<sequence>MSSVHDFLKDWLNHRGILEELLEQIDDEHVHYKPWDGAMSLGTLALHIATSGEMFAKMVKTEKFEAPDMPEFETMKGVRDAVKELTKKTQKVIEETTDEELQQQNKAELPKMQGTKYQYLKAMYEHEIHHKGQLFVYARMVGVEKVPFFR</sequence>
<dbReference type="EMBL" id="FNIG01000004">
    <property type="protein sequence ID" value="SDN33773.1"/>
    <property type="molecule type" value="Genomic_DNA"/>
</dbReference>
<evidence type="ECO:0000256" key="2">
    <source>
        <dbReference type="ARBA" id="ARBA00022723"/>
    </source>
</evidence>
<dbReference type="STRING" id="237069.SAMN05216498_1970"/>
<dbReference type="Proteomes" id="UP000199334">
    <property type="component" value="Unassembled WGS sequence"/>
</dbReference>
<protein>
    <submittedName>
        <fullName evidence="4">Uncharacterized damage-inducible protein DinB (Forms a four-helix bundle)</fullName>
    </submittedName>
</protein>
<dbReference type="Pfam" id="PF05163">
    <property type="entry name" value="DinB"/>
    <property type="match status" value="1"/>
</dbReference>
<name>A0A1H0AKX3_9BACI</name>
<evidence type="ECO:0000313" key="5">
    <source>
        <dbReference type="Proteomes" id="UP000199334"/>
    </source>
</evidence>
<comment type="similarity">
    <text evidence="1">Belongs to the DinB family.</text>
</comment>
<evidence type="ECO:0000313" key="4">
    <source>
        <dbReference type="EMBL" id="SDN33773.1"/>
    </source>
</evidence>
<keyword evidence="2 3" id="KW-0479">Metal-binding</keyword>
<dbReference type="GO" id="GO:0046872">
    <property type="term" value="F:metal ion binding"/>
    <property type="evidence" value="ECO:0007669"/>
    <property type="project" value="UniProtKB-KW"/>
</dbReference>
<evidence type="ECO:0000256" key="3">
    <source>
        <dbReference type="PIRSR" id="PIRSR607837-1"/>
    </source>
</evidence>
<gene>
    <name evidence="4" type="ORF">SAMN05216498_1970</name>
</gene>
<accession>A0A1H0AKX3</accession>
<organism evidence="4 5">
    <name type="scientific">Tenuibacillus multivorans</name>
    <dbReference type="NCBI Taxonomy" id="237069"/>
    <lineage>
        <taxon>Bacteria</taxon>
        <taxon>Bacillati</taxon>
        <taxon>Bacillota</taxon>
        <taxon>Bacilli</taxon>
        <taxon>Bacillales</taxon>
        <taxon>Bacillaceae</taxon>
        <taxon>Tenuibacillus</taxon>
    </lineage>
</organism>
<dbReference type="RefSeq" id="WP_093856432.1">
    <property type="nucleotide sequence ID" value="NZ_BJVZ01000021.1"/>
</dbReference>
<proteinExistence type="inferred from homology"/>
<dbReference type="InterPro" id="IPR007837">
    <property type="entry name" value="DinB"/>
</dbReference>
<dbReference type="OrthoDB" id="119432at2"/>
<feature type="binding site" evidence="3">
    <location>
        <position position="47"/>
    </location>
    <ligand>
        <name>a divalent metal cation</name>
        <dbReference type="ChEBI" id="CHEBI:60240"/>
    </ligand>
</feature>
<evidence type="ECO:0000256" key="1">
    <source>
        <dbReference type="ARBA" id="ARBA00008635"/>
    </source>
</evidence>
<reference evidence="4 5" key="1">
    <citation type="submission" date="2016-10" db="EMBL/GenBank/DDBJ databases">
        <authorList>
            <person name="de Groot N.N."/>
        </authorList>
    </citation>
    <scope>NUCLEOTIDE SEQUENCE [LARGE SCALE GENOMIC DNA]</scope>
    <source>
        <strain evidence="4 5">CGMCC 1.3442</strain>
    </source>
</reference>
<keyword evidence="5" id="KW-1185">Reference proteome</keyword>
<dbReference type="InterPro" id="IPR034660">
    <property type="entry name" value="DinB/YfiT-like"/>
</dbReference>
<dbReference type="AlphaFoldDB" id="A0A1H0AKX3"/>
<dbReference type="SUPFAM" id="SSF109854">
    <property type="entry name" value="DinB/YfiT-like putative metalloenzymes"/>
    <property type="match status" value="1"/>
</dbReference>
<feature type="binding site" evidence="3">
    <location>
        <position position="126"/>
    </location>
    <ligand>
        <name>a divalent metal cation</name>
        <dbReference type="ChEBI" id="CHEBI:60240"/>
    </ligand>
</feature>